<accession>A0ABY8J8V2</accession>
<dbReference type="EMBL" id="CP121646">
    <property type="protein sequence ID" value="WFU60916.1"/>
    <property type="molecule type" value="Genomic_DNA"/>
</dbReference>
<evidence type="ECO:0000313" key="1">
    <source>
        <dbReference type="EMBL" id="WFU60916.1"/>
    </source>
</evidence>
<dbReference type="Proteomes" id="UP001221546">
    <property type="component" value="Chromosome"/>
</dbReference>
<keyword evidence="2" id="KW-1185">Reference proteome</keyword>
<proteinExistence type="predicted"/>
<name>A0ABY8J8V2_9BRAD</name>
<reference evidence="1 2" key="1">
    <citation type="submission" date="2023-04" db="EMBL/GenBank/DDBJ databases">
        <title>Australian commercial rhizobial inoculants.</title>
        <authorList>
            <person name="Kohlmeier M.G."/>
            <person name="O'Hara G.W."/>
            <person name="Colombi E."/>
            <person name="Ramsay J.P."/>
            <person name="Terpolilli J."/>
        </authorList>
    </citation>
    <scope>NUCLEOTIDE SEQUENCE [LARGE SCALE GENOMIC DNA]</scope>
    <source>
        <strain evidence="1 2">CB627</strain>
    </source>
</reference>
<evidence type="ECO:0000313" key="2">
    <source>
        <dbReference type="Proteomes" id="UP001221546"/>
    </source>
</evidence>
<dbReference type="RefSeq" id="WP_159109570.1">
    <property type="nucleotide sequence ID" value="NZ_CP121646.1"/>
</dbReference>
<organism evidence="1 2">
    <name type="scientific">Bradyrhizobium brasilense</name>
    <dbReference type="NCBI Taxonomy" id="1419277"/>
    <lineage>
        <taxon>Bacteria</taxon>
        <taxon>Pseudomonadati</taxon>
        <taxon>Pseudomonadota</taxon>
        <taxon>Alphaproteobacteria</taxon>
        <taxon>Hyphomicrobiales</taxon>
        <taxon>Nitrobacteraceae</taxon>
        <taxon>Bradyrhizobium</taxon>
    </lineage>
</organism>
<gene>
    <name evidence="1" type="ORF">QA636_25605</name>
</gene>
<sequence length="55" mass="6302">MRVVNPPCEVRQTFRDCREVGASRRLTMLISAQTFHRANLKQMVTVISLALNDDL</sequence>
<protein>
    <submittedName>
        <fullName evidence="1">Uncharacterized protein</fullName>
    </submittedName>
</protein>